<feature type="region of interest" description="Disordered" evidence="1">
    <location>
        <begin position="17"/>
        <end position="37"/>
    </location>
</feature>
<dbReference type="EMBL" id="OZ037946">
    <property type="protein sequence ID" value="CAL1703655.1"/>
    <property type="molecule type" value="Genomic_DNA"/>
</dbReference>
<organism evidence="2 3">
    <name type="scientific">Somion occarium</name>
    <dbReference type="NCBI Taxonomy" id="3059160"/>
    <lineage>
        <taxon>Eukaryota</taxon>
        <taxon>Fungi</taxon>
        <taxon>Dikarya</taxon>
        <taxon>Basidiomycota</taxon>
        <taxon>Agaricomycotina</taxon>
        <taxon>Agaricomycetes</taxon>
        <taxon>Polyporales</taxon>
        <taxon>Cerrenaceae</taxon>
        <taxon>Somion</taxon>
    </lineage>
</organism>
<protein>
    <submittedName>
        <fullName evidence="2">Uncharacterized protein</fullName>
    </submittedName>
</protein>
<accession>A0ABP1D717</accession>
<feature type="compositionally biased region" description="Polar residues" evidence="1">
    <location>
        <begin position="18"/>
        <end position="28"/>
    </location>
</feature>
<evidence type="ECO:0000256" key="1">
    <source>
        <dbReference type="SAM" id="MobiDB-lite"/>
    </source>
</evidence>
<proteinExistence type="predicted"/>
<evidence type="ECO:0000313" key="3">
    <source>
        <dbReference type="Proteomes" id="UP001497453"/>
    </source>
</evidence>
<gene>
    <name evidence="2" type="ORF">GFSPODELE1_LOCUS4663</name>
</gene>
<sequence length="101" mass="10977">MYGRFSGMSMNCDMFHDPQSSHSNLQEVSSDHGTVDTMHARAGPTLIMEPSSKHNPTHMGCRSTDDECLNPWILAASCVELCRGGGTGTQPPNEAKTLRDP</sequence>
<keyword evidence="3" id="KW-1185">Reference proteome</keyword>
<reference evidence="3" key="1">
    <citation type="submission" date="2024-04" db="EMBL/GenBank/DDBJ databases">
        <authorList>
            <person name="Shaw F."/>
            <person name="Minotto A."/>
        </authorList>
    </citation>
    <scope>NUCLEOTIDE SEQUENCE [LARGE SCALE GENOMIC DNA]</scope>
</reference>
<dbReference type="Proteomes" id="UP001497453">
    <property type="component" value="Chromosome 3"/>
</dbReference>
<evidence type="ECO:0000313" key="2">
    <source>
        <dbReference type="EMBL" id="CAL1703655.1"/>
    </source>
</evidence>
<name>A0ABP1D717_9APHY</name>